<evidence type="ECO:0000313" key="5">
    <source>
        <dbReference type="Proteomes" id="UP000011717"/>
    </source>
</evidence>
<dbReference type="EMBL" id="AMRV01000003">
    <property type="protein sequence ID" value="EMD83333.1"/>
    <property type="molecule type" value="Genomic_DNA"/>
</dbReference>
<dbReference type="PATRIC" id="fig|1234595.3.peg.1236"/>
<dbReference type="PANTHER" id="PTHR34580:SF3">
    <property type="entry name" value="PROTEIN PAFB"/>
    <property type="match status" value="1"/>
</dbReference>
<evidence type="ECO:0000313" key="4">
    <source>
        <dbReference type="EMBL" id="EMD83333.1"/>
    </source>
</evidence>
<dbReference type="Proteomes" id="UP000011717">
    <property type="component" value="Unassembled WGS sequence"/>
</dbReference>
<reference evidence="4 5" key="1">
    <citation type="journal article" date="2013" name="Genome Announc.">
        <title>Draft Genome Sequence of Strain JLT2015T, Belonging to the Family Sphingomonadaceae of the Alphaproteobacteria.</title>
        <authorList>
            <person name="Tang K."/>
            <person name="Liu K."/>
            <person name="Li S."/>
            <person name="Jiao N."/>
        </authorList>
    </citation>
    <scope>NUCLEOTIDE SEQUENCE [LARGE SCALE GENOMIC DNA]</scope>
    <source>
        <strain evidence="4 5">JLT2015</strain>
    </source>
</reference>
<protein>
    <submittedName>
        <fullName evidence="4">Uncharacterized protein</fullName>
    </submittedName>
</protein>
<dbReference type="InterPro" id="IPR059020">
    <property type="entry name" value="CapW_CTD"/>
</dbReference>
<dbReference type="InterPro" id="IPR016634">
    <property type="entry name" value="CapW-like"/>
</dbReference>
<feature type="domain" description="DNA-binding transcriptional repressor CapW C-terminal dimerisation" evidence="2">
    <location>
        <begin position="217"/>
        <end position="286"/>
    </location>
</feature>
<dbReference type="PROSITE" id="PS52050">
    <property type="entry name" value="WYL"/>
    <property type="match status" value="1"/>
</dbReference>
<dbReference type="PANTHER" id="PTHR34580">
    <property type="match status" value="1"/>
</dbReference>
<keyword evidence="5" id="KW-1185">Reference proteome</keyword>
<sequence>MEGAVTEEIGETVRWGVQRRLEFIDFRLFWDGRFNRRDLAETFGISAQQASSDIAQYTALAPGNLVYDQTLKAYQRAPTYEPKLMHASAERYLLQLVAIENRWMRQEDTWFDNTPPIENVSLLRKRTDARILLHLLDAINQRGQLEIQYKSITGSPEPRRVIAPHALFHAVGRWYVRAWSTEHSDFRDYNLFRIDQAGDITAAAIDHTLDFEWMHEIDLILAPNPALSESQQAALHAEYDMTEGRLVVTKRLSQTFYLMTEHNFDVAPDTLPPGKQQLVLLNRDEVVNARTTARKLSIDAIERASR</sequence>
<comment type="caution">
    <text evidence="4">The sequence shown here is derived from an EMBL/GenBank/DDBJ whole genome shotgun (WGS) entry which is preliminary data.</text>
</comment>
<dbReference type="AlphaFoldDB" id="M2U5R3"/>
<dbReference type="InterPro" id="IPR059019">
    <property type="entry name" value="WHD_CapW"/>
</dbReference>
<organism evidence="4 5">
    <name type="scientific">Pacificimonas flava</name>
    <dbReference type="NCBI Taxonomy" id="1234595"/>
    <lineage>
        <taxon>Bacteria</taxon>
        <taxon>Pseudomonadati</taxon>
        <taxon>Pseudomonadota</taxon>
        <taxon>Alphaproteobacteria</taxon>
        <taxon>Sphingomonadales</taxon>
        <taxon>Sphingosinicellaceae</taxon>
        <taxon>Pacificimonas</taxon>
    </lineage>
</organism>
<name>M2U5R3_9SPHN</name>
<feature type="domain" description="DNA-binding transcriptional repressor CapW winged helix-turn-helix" evidence="3">
    <location>
        <begin position="17"/>
        <end position="96"/>
    </location>
</feature>
<dbReference type="Pfam" id="PF26107">
    <property type="entry name" value="BrxR_CTD"/>
    <property type="match status" value="1"/>
</dbReference>
<gene>
    <name evidence="4" type="ORF">C725_1234</name>
</gene>
<evidence type="ECO:0000259" key="1">
    <source>
        <dbReference type="Pfam" id="PF13280"/>
    </source>
</evidence>
<evidence type="ECO:0000259" key="2">
    <source>
        <dbReference type="Pfam" id="PF26107"/>
    </source>
</evidence>
<dbReference type="PIRSF" id="PIRSF015558">
    <property type="entry name" value="Txn_reg_DeoR_prd"/>
    <property type="match status" value="1"/>
</dbReference>
<evidence type="ECO:0000259" key="3">
    <source>
        <dbReference type="Pfam" id="PF26109"/>
    </source>
</evidence>
<dbReference type="Pfam" id="PF13280">
    <property type="entry name" value="WYL"/>
    <property type="match status" value="1"/>
</dbReference>
<accession>M2U5R3</accession>
<dbReference type="Pfam" id="PF26109">
    <property type="entry name" value="WHD_BrxR"/>
    <property type="match status" value="1"/>
</dbReference>
<feature type="domain" description="WYL" evidence="1">
    <location>
        <begin position="131"/>
        <end position="197"/>
    </location>
</feature>
<dbReference type="InterPro" id="IPR051534">
    <property type="entry name" value="CBASS_pafABC_assoc_protein"/>
</dbReference>
<proteinExistence type="predicted"/>
<dbReference type="InterPro" id="IPR026881">
    <property type="entry name" value="WYL_dom"/>
</dbReference>